<evidence type="ECO:0000256" key="2">
    <source>
        <dbReference type="ARBA" id="ARBA00022723"/>
    </source>
</evidence>
<dbReference type="CDD" id="cd10786">
    <property type="entry name" value="GH38N_AMII_like"/>
    <property type="match status" value="1"/>
</dbReference>
<dbReference type="Pfam" id="PF07748">
    <property type="entry name" value="Glyco_hydro_38C"/>
    <property type="match status" value="1"/>
</dbReference>
<dbReference type="EMBL" id="JBHSAY010000017">
    <property type="protein sequence ID" value="MFC4134839.1"/>
    <property type="molecule type" value="Genomic_DNA"/>
</dbReference>
<evidence type="ECO:0000256" key="1">
    <source>
        <dbReference type="ARBA" id="ARBA00009792"/>
    </source>
</evidence>
<evidence type="ECO:0000259" key="6">
    <source>
        <dbReference type="SMART" id="SM00872"/>
    </source>
</evidence>
<dbReference type="InterPro" id="IPR015341">
    <property type="entry name" value="Glyco_hydro_38_cen"/>
</dbReference>
<dbReference type="PANTHER" id="PTHR46017:SF1">
    <property type="entry name" value="ALPHA-MANNOSIDASE 2C1"/>
    <property type="match status" value="1"/>
</dbReference>
<comment type="caution">
    <text evidence="7">The sequence shown here is derived from an EMBL/GenBank/DDBJ whole genome shotgun (WGS) entry which is preliminary data.</text>
</comment>
<dbReference type="InterPro" id="IPR041147">
    <property type="entry name" value="GH38_C"/>
</dbReference>
<organism evidence="7 8">
    <name type="scientific">Hamadaea flava</name>
    <dbReference type="NCBI Taxonomy" id="1742688"/>
    <lineage>
        <taxon>Bacteria</taxon>
        <taxon>Bacillati</taxon>
        <taxon>Actinomycetota</taxon>
        <taxon>Actinomycetes</taxon>
        <taxon>Micromonosporales</taxon>
        <taxon>Micromonosporaceae</taxon>
        <taxon>Hamadaea</taxon>
    </lineage>
</organism>
<protein>
    <submittedName>
        <fullName evidence="7">Glycoside hydrolase family 38 C-terminal domain-containing protein</fullName>
    </submittedName>
</protein>
<feature type="compositionally biased region" description="Polar residues" evidence="5">
    <location>
        <begin position="406"/>
        <end position="416"/>
    </location>
</feature>
<dbReference type="Pfam" id="PF01074">
    <property type="entry name" value="Glyco_hydro_38N"/>
    <property type="match status" value="1"/>
</dbReference>
<reference evidence="8" key="1">
    <citation type="journal article" date="2019" name="Int. J. Syst. Evol. Microbiol.">
        <title>The Global Catalogue of Microorganisms (GCM) 10K type strain sequencing project: providing services to taxonomists for standard genome sequencing and annotation.</title>
        <authorList>
            <consortium name="The Broad Institute Genomics Platform"/>
            <consortium name="The Broad Institute Genome Sequencing Center for Infectious Disease"/>
            <person name="Wu L."/>
            <person name="Ma J."/>
        </authorList>
    </citation>
    <scope>NUCLEOTIDE SEQUENCE [LARGE SCALE GENOMIC DNA]</scope>
    <source>
        <strain evidence="8">CGMCC 4.7289</strain>
    </source>
</reference>
<evidence type="ECO:0000313" key="8">
    <source>
        <dbReference type="Proteomes" id="UP001595816"/>
    </source>
</evidence>
<keyword evidence="4" id="KW-0326">Glycosidase</keyword>
<gene>
    <name evidence="7" type="ORF">ACFOZ4_29875</name>
</gene>
<dbReference type="Gene3D" id="1.20.1270.50">
    <property type="entry name" value="Glycoside hydrolase family 38, central domain"/>
    <property type="match status" value="1"/>
</dbReference>
<dbReference type="Gene3D" id="2.70.98.30">
    <property type="entry name" value="Golgi alpha-mannosidase II, domain 4"/>
    <property type="match status" value="2"/>
</dbReference>
<feature type="domain" description="Glycoside hydrolase family 38 central" evidence="6">
    <location>
        <begin position="426"/>
        <end position="496"/>
    </location>
</feature>
<keyword evidence="3 7" id="KW-0378">Hydrolase</keyword>
<dbReference type="InterPro" id="IPR028995">
    <property type="entry name" value="Glyco_hydro_57/38_cen_sf"/>
</dbReference>
<name>A0ABV8LWC4_9ACTN</name>
<keyword evidence="2" id="KW-0479">Metal-binding</keyword>
<dbReference type="InterPro" id="IPR027291">
    <property type="entry name" value="Glyco_hydro_38_N_sf"/>
</dbReference>
<dbReference type="GO" id="GO:0016787">
    <property type="term" value="F:hydrolase activity"/>
    <property type="evidence" value="ECO:0007669"/>
    <property type="project" value="UniProtKB-KW"/>
</dbReference>
<evidence type="ECO:0000256" key="3">
    <source>
        <dbReference type="ARBA" id="ARBA00022801"/>
    </source>
</evidence>
<dbReference type="Gene3D" id="3.20.110.10">
    <property type="entry name" value="Glycoside hydrolase 38, N terminal domain"/>
    <property type="match status" value="1"/>
</dbReference>
<dbReference type="InterPro" id="IPR037094">
    <property type="entry name" value="Glyco_hydro_38_cen_sf"/>
</dbReference>
<dbReference type="SMART" id="SM00872">
    <property type="entry name" value="Alpha-mann_mid"/>
    <property type="match status" value="1"/>
</dbReference>
<accession>A0ABV8LWC4</accession>
<dbReference type="PANTHER" id="PTHR46017">
    <property type="entry name" value="ALPHA-MANNOSIDASE 2C1"/>
    <property type="match status" value="1"/>
</dbReference>
<proteinExistence type="inferred from homology"/>
<dbReference type="SUPFAM" id="SSF88713">
    <property type="entry name" value="Glycoside hydrolase/deacetylase"/>
    <property type="match status" value="1"/>
</dbReference>
<evidence type="ECO:0000313" key="7">
    <source>
        <dbReference type="EMBL" id="MFC4134839.1"/>
    </source>
</evidence>
<evidence type="ECO:0000256" key="4">
    <source>
        <dbReference type="ARBA" id="ARBA00023295"/>
    </source>
</evidence>
<dbReference type="InterPro" id="IPR011330">
    <property type="entry name" value="Glyco_hydro/deAcase_b/a-brl"/>
</dbReference>
<dbReference type="InterPro" id="IPR000602">
    <property type="entry name" value="Glyco_hydro_38_N"/>
</dbReference>
<dbReference type="Pfam" id="PF09261">
    <property type="entry name" value="Alpha-mann_mid"/>
    <property type="match status" value="1"/>
</dbReference>
<comment type="similarity">
    <text evidence="1">Belongs to the glycosyl hydrolase 38 family.</text>
</comment>
<dbReference type="SUPFAM" id="SSF74650">
    <property type="entry name" value="Galactose mutarotase-like"/>
    <property type="match status" value="2"/>
</dbReference>
<evidence type="ECO:0000256" key="5">
    <source>
        <dbReference type="SAM" id="MobiDB-lite"/>
    </source>
</evidence>
<dbReference type="Pfam" id="PF17677">
    <property type="entry name" value="Glyco_hydro38C2"/>
    <property type="match status" value="1"/>
</dbReference>
<dbReference type="InterPro" id="IPR011682">
    <property type="entry name" value="Glyco_hydro_38_C"/>
</dbReference>
<dbReference type="RefSeq" id="WP_253763280.1">
    <property type="nucleotide sequence ID" value="NZ_JAMZDZ010000001.1"/>
</dbReference>
<dbReference type="InterPro" id="IPR011013">
    <property type="entry name" value="Gal_mutarotase_sf_dom"/>
</dbReference>
<sequence length="1413" mass="150843">MRIESVHSTELFAGPASAPRQIVRVALSGLTRPVRLEVHGPTITTPEPVPITDTGETTAEVGVHVAAPATPGSVHQVTVSADDGEQRLTFDGQVVAAETGWTMWMVSHFHYDPVWWNTQAGFTEVWHKLPDLPWVPKLRPPFVRTAFDLVRAHVDAARHDPDYKFVLAEVDYLKPYWDVFPGEREQLRQFLRDERVELVGGTYNEPNTNLTHPESTIRNAVYGIGYQSDVLGGEPRTAWMLDVFGHDPAFPGLMADAGLDSSSWARGPFHMVGAKRHTGDITRMQFPSEFEWVSPDGRGLLTSYMANHYVAGWDVERKETLEEAMAEAYAQFSELKEVAATPNVMLPVGHDHNVPSRWCTEVHREWAARYVWPRFRVGLPREFFGAVRAALSGGDPSLAPMPPTTPQRLLSPQTRDMNPVYTGKDVSYIDTKQAQRAAEIAVLDAERLATLGSLLGEAYPSEALDKAWRLLMYGAHHDAVTGTESDQVYLDLLAGWREAYELGAGARDAAILGLAGHADTTGPGRPILAVNSLSWARDGITTVRVKQTEPGPAGVELRDDTGAVVPALAEGVLRHPDGSLAELTLTFLATGVPSLGFRVYHLVPADALPGGWTERPAETAAENEAFRIEADPARGGALRRIVDRRTGRDLIRPDGLGGELYLQEEYDKHPVWGEGPWHLLPKGPGIGAGTRPATVSVQQSPIGQRIVATFDLAGLRITQEATVWTGVDRVDFRTHADGSIGSDHLLRARFELDVPGALPVSEVGFAAIGRSFGFPNSDAAEHLYTLDNPAHTWAGLSATARIALRHEDGSVAAHAIGVAEVIADPGQDGVRALLDRLVACGVTATLTPPGGPRYGALDGDSNLPDIRIVLSAEYAARVLEPAYRAALDRTGRVFVPALRSRRDTWVPGADLRGVRDLPLLVLGGVDSVTADLDDATVEVTVPAGLPSTGEPVDDYSVAVVNRGTPGFVAESDGSFYLSLMRSCSSWPSGVWIDGPARHTPDGSGFQLQHWTHTFEYSLVAGAGDWRQAGFVAAGQEVNHRVVARDVPAGPGPLPTTASLGSVEPPQVVLTALKPAGNPMAAGRSGDLDPAAGVTVRLYESTGRPATARVRLHGGLRDATVATVLEDTGHSGSTVESDGDGVTLPIGPAQIVTLGLQANPRTSASTRQAEPAQPVFTRYWLHNKGPAPAGYLPVAVHVHPSVLTLAGPDTEDVVRVTVATTASPASGLVELAVPDGVTATPAGPLKYDLAPGEHAEFEIRLRAYADGTRFVAARLRDDLGQLLEDVVAVTVGAPPIDDPLQVEVTSGALELAPGGEGRLTVRLANSAASEIRGEALLLSPFGTWDALPGDLAAGPWAQGFAVPAGATEELAYAVRAPGDARPGAQWWAAVKVGAFGRVFYTATVPVTVVDPGRA</sequence>
<feature type="region of interest" description="Disordered" evidence="5">
    <location>
        <begin position="395"/>
        <end position="416"/>
    </location>
</feature>
<keyword evidence="8" id="KW-1185">Reference proteome</keyword>
<dbReference type="Proteomes" id="UP001595816">
    <property type="component" value="Unassembled WGS sequence"/>
</dbReference>
<dbReference type="SUPFAM" id="SSF88688">
    <property type="entry name" value="Families 57/38 glycoside transferase middle domain"/>
    <property type="match status" value="1"/>
</dbReference>